<dbReference type="InterPro" id="IPR032465">
    <property type="entry name" value="ACMSD"/>
</dbReference>
<dbReference type="Gene3D" id="3.20.20.140">
    <property type="entry name" value="Metal-dependent hydrolases"/>
    <property type="match status" value="1"/>
</dbReference>
<sequence length="361" mass="41209">MIIDCDVHHTRKHVRELLPYLPEPWKTEIAKYGERKMNAGILQQEGGMRWDTQPPDGSPPGSDPAHMREQLLDRYNIAYALLSGSGHHITAIPDPDYATALVSAWNDHTIAHWLPQDRRFKMSLWVAHQDPAAAAREIDRLGGHPDVLAVWFSSTTRIPFGHRWFDPIYEAAQRHNLPIGIHPGQGGAMLAQPAPTAAGMARSYLEWHVGVSQLYMAQTANLILEGVFERFPQLRFFLVEGGIAWLPHLMWRMDAHFKGLRQQAPWLKRLPSEYVADHIRLTTQPMEEPRQARHLLQIFEMLDAERLLMYASDYPHWDFDAPTALPSGLSAHARERILYDNAADFFGLPARLRAPDREGRV</sequence>
<gene>
    <name evidence="4" type="ORF">IDH44_07580</name>
</gene>
<keyword evidence="1" id="KW-0456">Lyase</keyword>
<accession>A0A927BRP0</accession>
<keyword evidence="5" id="KW-1185">Reference proteome</keyword>
<dbReference type="SUPFAM" id="SSF51556">
    <property type="entry name" value="Metallo-dependent hydrolases"/>
    <property type="match status" value="1"/>
</dbReference>
<feature type="region of interest" description="Disordered" evidence="2">
    <location>
        <begin position="47"/>
        <end position="66"/>
    </location>
</feature>
<evidence type="ECO:0000259" key="3">
    <source>
        <dbReference type="Pfam" id="PF04909"/>
    </source>
</evidence>
<evidence type="ECO:0000313" key="5">
    <source>
        <dbReference type="Proteomes" id="UP000621560"/>
    </source>
</evidence>
<dbReference type="GO" id="GO:0016831">
    <property type="term" value="F:carboxy-lyase activity"/>
    <property type="evidence" value="ECO:0007669"/>
    <property type="project" value="InterPro"/>
</dbReference>
<dbReference type="GO" id="GO:0016787">
    <property type="term" value="F:hydrolase activity"/>
    <property type="evidence" value="ECO:0007669"/>
    <property type="project" value="InterPro"/>
</dbReference>
<proteinExistence type="predicted"/>
<dbReference type="InterPro" id="IPR032466">
    <property type="entry name" value="Metal_Hydrolase"/>
</dbReference>
<dbReference type="EMBL" id="JACXIZ010000013">
    <property type="protein sequence ID" value="MBD2845047.1"/>
    <property type="molecule type" value="Genomic_DNA"/>
</dbReference>
<evidence type="ECO:0000313" key="4">
    <source>
        <dbReference type="EMBL" id="MBD2845047.1"/>
    </source>
</evidence>
<dbReference type="InterPro" id="IPR006680">
    <property type="entry name" value="Amidohydro-rel"/>
</dbReference>
<protein>
    <submittedName>
        <fullName evidence="4">Amidohydrolase</fullName>
    </submittedName>
</protein>
<dbReference type="RefSeq" id="WP_190916257.1">
    <property type="nucleotide sequence ID" value="NZ_JACXIZ010000013.1"/>
</dbReference>
<dbReference type="Pfam" id="PF04909">
    <property type="entry name" value="Amidohydro_2"/>
    <property type="match status" value="1"/>
</dbReference>
<evidence type="ECO:0000256" key="2">
    <source>
        <dbReference type="SAM" id="MobiDB-lite"/>
    </source>
</evidence>
<reference evidence="4" key="1">
    <citation type="submission" date="2020-09" db="EMBL/GenBank/DDBJ databases">
        <title>A novel bacterium of genus Paenibacillus, isolated from South China Sea.</title>
        <authorList>
            <person name="Huang H."/>
            <person name="Mo K."/>
            <person name="Hu Y."/>
        </authorList>
    </citation>
    <scope>NUCLEOTIDE SEQUENCE</scope>
    <source>
        <strain evidence="4">IB182496</strain>
    </source>
</reference>
<dbReference type="PANTHER" id="PTHR21240">
    <property type="entry name" value="2-AMINO-3-CARBOXYLMUCONATE-6-SEMIALDEHYDE DECARBOXYLASE"/>
    <property type="match status" value="1"/>
</dbReference>
<organism evidence="4 5">
    <name type="scientific">Paenibacillus sabuli</name>
    <dbReference type="NCBI Taxonomy" id="2772509"/>
    <lineage>
        <taxon>Bacteria</taxon>
        <taxon>Bacillati</taxon>
        <taxon>Bacillota</taxon>
        <taxon>Bacilli</taxon>
        <taxon>Bacillales</taxon>
        <taxon>Paenibacillaceae</taxon>
        <taxon>Paenibacillus</taxon>
    </lineage>
</organism>
<dbReference type="GO" id="GO:0019748">
    <property type="term" value="P:secondary metabolic process"/>
    <property type="evidence" value="ECO:0007669"/>
    <property type="project" value="TreeGrafter"/>
</dbReference>
<evidence type="ECO:0000256" key="1">
    <source>
        <dbReference type="ARBA" id="ARBA00023239"/>
    </source>
</evidence>
<dbReference type="Proteomes" id="UP000621560">
    <property type="component" value="Unassembled WGS sequence"/>
</dbReference>
<dbReference type="AlphaFoldDB" id="A0A927BRP0"/>
<feature type="domain" description="Amidohydrolase-related" evidence="3">
    <location>
        <begin position="3"/>
        <end position="348"/>
    </location>
</feature>
<comment type="caution">
    <text evidence="4">The sequence shown here is derived from an EMBL/GenBank/DDBJ whole genome shotgun (WGS) entry which is preliminary data.</text>
</comment>
<dbReference type="PANTHER" id="PTHR21240:SF28">
    <property type="entry name" value="ISO-OROTATE DECARBOXYLASE (EUROFUNG)"/>
    <property type="match status" value="1"/>
</dbReference>
<dbReference type="GO" id="GO:0005737">
    <property type="term" value="C:cytoplasm"/>
    <property type="evidence" value="ECO:0007669"/>
    <property type="project" value="TreeGrafter"/>
</dbReference>
<name>A0A927BRP0_9BACL</name>